<dbReference type="PROSITE" id="PS50198">
    <property type="entry name" value="PPIC_PPIASE_2"/>
    <property type="match status" value="1"/>
</dbReference>
<dbReference type="InterPro" id="IPR015391">
    <property type="entry name" value="SurA_N"/>
</dbReference>
<dbReference type="SUPFAM" id="SSF54534">
    <property type="entry name" value="FKBP-like"/>
    <property type="match status" value="1"/>
</dbReference>
<comment type="caution">
    <text evidence="9">The sequence shown here is derived from an EMBL/GenBank/DDBJ whole genome shotgun (WGS) entry which is preliminary data.</text>
</comment>
<evidence type="ECO:0000256" key="5">
    <source>
        <dbReference type="ARBA" id="ARBA00023235"/>
    </source>
</evidence>
<dbReference type="Proteomes" id="UP000177187">
    <property type="component" value="Unassembled WGS sequence"/>
</dbReference>
<name>A0A1F5FIC1_9BACT</name>
<keyword evidence="1 7" id="KW-0732">Signal</keyword>
<organism evidence="9 10">
    <name type="scientific">Candidatus Coatesbacteria bacterium RBG_13_66_14</name>
    <dbReference type="NCBI Taxonomy" id="1817816"/>
    <lineage>
        <taxon>Bacteria</taxon>
        <taxon>Candidatus Coatesiibacteriota</taxon>
    </lineage>
</organism>
<keyword evidence="3 6" id="KW-0697">Rotamase</keyword>
<dbReference type="InterPro" id="IPR050280">
    <property type="entry name" value="OMP_Chaperone_SurA"/>
</dbReference>
<dbReference type="EMBL" id="MFAF01000012">
    <property type="protein sequence ID" value="OGD79385.1"/>
    <property type="molecule type" value="Genomic_DNA"/>
</dbReference>
<evidence type="ECO:0000256" key="2">
    <source>
        <dbReference type="ARBA" id="ARBA00022764"/>
    </source>
</evidence>
<evidence type="ECO:0000313" key="10">
    <source>
        <dbReference type="Proteomes" id="UP000177187"/>
    </source>
</evidence>
<evidence type="ECO:0000256" key="7">
    <source>
        <dbReference type="SAM" id="SignalP"/>
    </source>
</evidence>
<feature type="domain" description="PpiC" evidence="8">
    <location>
        <begin position="173"/>
        <end position="267"/>
    </location>
</feature>
<dbReference type="Gene3D" id="1.10.4030.10">
    <property type="entry name" value="Porin chaperone SurA, peptide-binding domain"/>
    <property type="match status" value="1"/>
</dbReference>
<proteinExistence type="predicted"/>
<evidence type="ECO:0000256" key="1">
    <source>
        <dbReference type="ARBA" id="ARBA00022729"/>
    </source>
</evidence>
<dbReference type="Pfam" id="PF09312">
    <property type="entry name" value="SurA_N"/>
    <property type="match status" value="1"/>
</dbReference>
<evidence type="ECO:0000256" key="3">
    <source>
        <dbReference type="ARBA" id="ARBA00023110"/>
    </source>
</evidence>
<evidence type="ECO:0000259" key="8">
    <source>
        <dbReference type="PROSITE" id="PS50198"/>
    </source>
</evidence>
<keyword evidence="4" id="KW-0143">Chaperone</keyword>
<feature type="signal peptide" evidence="7">
    <location>
        <begin position="1"/>
        <end position="17"/>
    </location>
</feature>
<dbReference type="InterPro" id="IPR027304">
    <property type="entry name" value="Trigger_fact/SurA_dom_sf"/>
</dbReference>
<dbReference type="Pfam" id="PF00639">
    <property type="entry name" value="Rotamase"/>
    <property type="match status" value="1"/>
</dbReference>
<sequence length="425" mass="46608">MRIAPIVVLTLALAASAAEVLDCIAVVVADEPILASEIRGTVQNYLSQVGARPSPDELDVLTKQVFAHLVANRVLVQEAERRGITITYAQLDSLIAKQLAQARSAYASDEEFATALATVGLTPDKLEDIYRTQAREDHLISQLMQEYYSTRINITEKDVDEYLALYETDEGSRVAYTLRHVTAYVRAGPATEAEVESQAARIAGLARRGGDFLALADTYSDAPADLGIVERGFLEEPLDRALFSLAPGEVSDPVRTRYGWHVAKVLERLDDDHVRAAHIQLGVRPTPDDEARTYEALSSVRMLLERDPGSEITGTGFEDILEVEVRETPLSVIESTNAPLGAELAGMAPGGVSSAYGVSGGLRVTQLVERTERREMTREEAEAAIYNQRLQEKQTVWVTELIAKTYIDVKLPEFRGILDAGPGQR</sequence>
<evidence type="ECO:0000313" key="9">
    <source>
        <dbReference type="EMBL" id="OGD79385.1"/>
    </source>
</evidence>
<dbReference type="InterPro" id="IPR046357">
    <property type="entry name" value="PPIase_dom_sf"/>
</dbReference>
<dbReference type="Gene3D" id="3.10.50.40">
    <property type="match status" value="1"/>
</dbReference>
<dbReference type="AlphaFoldDB" id="A0A1F5FIC1"/>
<dbReference type="PANTHER" id="PTHR47637:SF1">
    <property type="entry name" value="CHAPERONE SURA"/>
    <property type="match status" value="1"/>
</dbReference>
<dbReference type="GO" id="GO:0003755">
    <property type="term" value="F:peptidyl-prolyl cis-trans isomerase activity"/>
    <property type="evidence" value="ECO:0007669"/>
    <property type="project" value="UniProtKB-KW"/>
</dbReference>
<feature type="chain" id="PRO_5009518606" description="PpiC domain-containing protein" evidence="7">
    <location>
        <begin position="18"/>
        <end position="425"/>
    </location>
</feature>
<evidence type="ECO:0000256" key="6">
    <source>
        <dbReference type="PROSITE-ProRule" id="PRU00278"/>
    </source>
</evidence>
<keyword evidence="2" id="KW-0574">Periplasm</keyword>
<protein>
    <recommendedName>
        <fullName evidence="8">PpiC domain-containing protein</fullName>
    </recommendedName>
</protein>
<reference evidence="9 10" key="1">
    <citation type="journal article" date="2016" name="Nat. Commun.">
        <title>Thousands of microbial genomes shed light on interconnected biogeochemical processes in an aquifer system.</title>
        <authorList>
            <person name="Anantharaman K."/>
            <person name="Brown C.T."/>
            <person name="Hug L.A."/>
            <person name="Sharon I."/>
            <person name="Castelle C.J."/>
            <person name="Probst A.J."/>
            <person name="Thomas B.C."/>
            <person name="Singh A."/>
            <person name="Wilkins M.J."/>
            <person name="Karaoz U."/>
            <person name="Brodie E.L."/>
            <person name="Williams K.H."/>
            <person name="Hubbard S.S."/>
            <person name="Banfield J.F."/>
        </authorList>
    </citation>
    <scope>NUCLEOTIDE SEQUENCE [LARGE SCALE GENOMIC DNA]</scope>
</reference>
<keyword evidence="5 6" id="KW-0413">Isomerase</keyword>
<dbReference type="InterPro" id="IPR000297">
    <property type="entry name" value="PPIase_PpiC"/>
</dbReference>
<evidence type="ECO:0000256" key="4">
    <source>
        <dbReference type="ARBA" id="ARBA00023186"/>
    </source>
</evidence>
<dbReference type="SUPFAM" id="SSF109998">
    <property type="entry name" value="Triger factor/SurA peptide-binding domain-like"/>
    <property type="match status" value="1"/>
</dbReference>
<dbReference type="STRING" id="1817816.A2Y64_08960"/>
<gene>
    <name evidence="9" type="ORF">A2Y64_08960</name>
</gene>
<dbReference type="PANTHER" id="PTHR47637">
    <property type="entry name" value="CHAPERONE SURA"/>
    <property type="match status" value="1"/>
</dbReference>
<accession>A0A1F5FIC1</accession>